<dbReference type="Proteomes" id="UP000243498">
    <property type="component" value="Unassembled WGS sequence"/>
</dbReference>
<keyword evidence="2" id="KW-1185">Reference proteome</keyword>
<dbReference type="AlphaFoldDB" id="A0A167C1Q0"/>
<evidence type="ECO:0000313" key="2">
    <source>
        <dbReference type="Proteomes" id="UP000243498"/>
    </source>
</evidence>
<reference evidence="1 2" key="1">
    <citation type="journal article" date="2016" name="Genome Biol. Evol.">
        <title>Divergent and convergent evolution of fungal pathogenicity.</title>
        <authorList>
            <person name="Shang Y."/>
            <person name="Xiao G."/>
            <person name="Zheng P."/>
            <person name="Cen K."/>
            <person name="Zhan S."/>
            <person name="Wang C."/>
        </authorList>
    </citation>
    <scope>NUCLEOTIDE SEQUENCE [LARGE SCALE GENOMIC DNA]</scope>
    <source>
        <strain evidence="1 2">RCEF 4871</strain>
    </source>
</reference>
<name>A0A167C1Q0_METRR</name>
<dbReference type="OrthoDB" id="5576763at2759"/>
<dbReference type="STRING" id="1081105.A0A167C1Q0"/>
<comment type="caution">
    <text evidence="1">The sequence shown here is derived from an EMBL/GenBank/DDBJ whole genome shotgun (WGS) entry which is preliminary data.</text>
</comment>
<protein>
    <submittedName>
        <fullName evidence="1">Uncharacterized protein</fullName>
    </submittedName>
</protein>
<evidence type="ECO:0000313" key="1">
    <source>
        <dbReference type="EMBL" id="OAA40676.1"/>
    </source>
</evidence>
<dbReference type="EMBL" id="AZHC01000018">
    <property type="protein sequence ID" value="OAA40676.1"/>
    <property type="molecule type" value="Genomic_DNA"/>
</dbReference>
<dbReference type="OMA" id="NIMANAF"/>
<gene>
    <name evidence="1" type="ORF">NOR_05764</name>
</gene>
<sequence>MKFSTAVVAAYAPYLAIANVRIPWYFPENPSNANGLEDVTFPMSLSRAKREVGYYFAQQFSFHGISGSAYIGLQPRPDVKGHSIIHAAFSSFQNGTTTSHLNCYNGADSGPAGVSCAISITGNYSHTYDLTAKNIGNTTWQGYLTNTITGESHDIGAWTLPSDAGNIRTSHDGFVEYYNWNSIHGSKIDCPNQPRTDVTFYNPSSTTGGALDGQLRQPEEFGDCNGMENLQSASVGRGYQIAYGRIQSCHKTSATNETMLNIMANAFQARVKENVDKIRQVPGLQHVLQEDAALKAQLETKLQAVEDDLLKGSNVEADFRERAVQHLADIQKAPELQSALNGNSKLEGQVAETVRNVEEDLCKITLSDMLAAPAVPRR</sequence>
<proteinExistence type="predicted"/>
<accession>A0A167C1Q0</accession>
<organism evidence="1 2">
    <name type="scientific">Metarhizium rileyi (strain RCEF 4871)</name>
    <name type="common">Nomuraea rileyi</name>
    <dbReference type="NCBI Taxonomy" id="1649241"/>
    <lineage>
        <taxon>Eukaryota</taxon>
        <taxon>Fungi</taxon>
        <taxon>Dikarya</taxon>
        <taxon>Ascomycota</taxon>
        <taxon>Pezizomycotina</taxon>
        <taxon>Sordariomycetes</taxon>
        <taxon>Hypocreomycetidae</taxon>
        <taxon>Hypocreales</taxon>
        <taxon>Clavicipitaceae</taxon>
        <taxon>Metarhizium</taxon>
    </lineage>
</organism>